<accession>A0A327XXF9</accession>
<name>A0A327XXF9_9BACL</name>
<evidence type="ECO:0000313" key="4">
    <source>
        <dbReference type="EMBL" id="RAK13343.1"/>
    </source>
</evidence>
<dbReference type="PANTHER" id="PTHR41517">
    <property type="entry name" value="1,2-DIOXYGENASE PROTEIN-RELATED"/>
    <property type="match status" value="1"/>
</dbReference>
<gene>
    <name evidence="4" type="ORF">B0I26_1531</name>
</gene>
<dbReference type="InterPro" id="IPR013096">
    <property type="entry name" value="Cupin_2"/>
</dbReference>
<dbReference type="RefSeq" id="WP_146612833.1">
    <property type="nucleotide sequence ID" value="NZ_QLMH01000053.1"/>
</dbReference>
<dbReference type="InterPro" id="IPR047183">
    <property type="entry name" value="GDO-like"/>
</dbReference>
<evidence type="ECO:0000256" key="2">
    <source>
        <dbReference type="ARBA" id="ARBA00023002"/>
    </source>
</evidence>
<dbReference type="InterPro" id="IPR014710">
    <property type="entry name" value="RmlC-like_jellyroll"/>
</dbReference>
<protein>
    <submittedName>
        <fullName evidence="4">Cupin domain-containing protein</fullName>
    </submittedName>
</protein>
<dbReference type="GO" id="GO:0051213">
    <property type="term" value="F:dioxygenase activity"/>
    <property type="evidence" value="ECO:0007669"/>
    <property type="project" value="UniProtKB-KW"/>
</dbReference>
<evidence type="ECO:0000313" key="5">
    <source>
        <dbReference type="Proteomes" id="UP000248555"/>
    </source>
</evidence>
<keyword evidence="2" id="KW-0560">Oxidoreductase</keyword>
<dbReference type="AlphaFoldDB" id="A0A327XXF9"/>
<feature type="non-terminal residue" evidence="4">
    <location>
        <position position="151"/>
    </location>
</feature>
<dbReference type="Gene3D" id="2.60.120.10">
    <property type="entry name" value="Jelly Rolls"/>
    <property type="match status" value="1"/>
</dbReference>
<organism evidence="4 5">
    <name type="scientific">Paranoxybacillus vitaminiphilus</name>
    <dbReference type="NCBI Taxonomy" id="581036"/>
    <lineage>
        <taxon>Bacteria</taxon>
        <taxon>Bacillati</taxon>
        <taxon>Bacillota</taxon>
        <taxon>Bacilli</taxon>
        <taxon>Bacillales</taxon>
        <taxon>Anoxybacillaceae</taxon>
        <taxon>Paranoxybacillus</taxon>
    </lineage>
</organism>
<proteinExistence type="predicted"/>
<keyword evidence="5" id="KW-1185">Reference proteome</keyword>
<sequence>MGENSFFKSQEVKEFTKKIEQYYLGPLWKAIPDLMHKEPTTEAIPYLWKGEMIEKLLLEATKIFTPERGGERRAIYLQNPGLKDRYPWGWASTTNTLYAAVQLILPGETAPSHRHTQNALRFITSGKGAYSIVQGERLFMEEGDFLITPGG</sequence>
<dbReference type="SUPFAM" id="SSF51182">
    <property type="entry name" value="RmlC-like cupins"/>
    <property type="match status" value="1"/>
</dbReference>
<dbReference type="OrthoDB" id="285029at2"/>
<reference evidence="4 5" key="1">
    <citation type="submission" date="2018-06" db="EMBL/GenBank/DDBJ databases">
        <title>Genomic Encyclopedia of Type Strains, Phase III (KMG-III): the genomes of soil and plant-associated and newly described type strains.</title>
        <authorList>
            <person name="Whitman W."/>
        </authorList>
    </citation>
    <scope>NUCLEOTIDE SEQUENCE [LARGE SCALE GENOMIC DNA]</scope>
    <source>
        <strain evidence="4 5">CGMCC 1.8979</strain>
    </source>
</reference>
<dbReference type="Pfam" id="PF07883">
    <property type="entry name" value="Cupin_2"/>
    <property type="match status" value="1"/>
</dbReference>
<dbReference type="Proteomes" id="UP000248555">
    <property type="component" value="Unassembled WGS sequence"/>
</dbReference>
<evidence type="ECO:0000259" key="3">
    <source>
        <dbReference type="Pfam" id="PF07883"/>
    </source>
</evidence>
<feature type="domain" description="Cupin type-2" evidence="3">
    <location>
        <begin position="102"/>
        <end position="151"/>
    </location>
</feature>
<dbReference type="InterPro" id="IPR011051">
    <property type="entry name" value="RmlC_Cupin_sf"/>
</dbReference>
<comment type="caution">
    <text evidence="4">The sequence shown here is derived from an EMBL/GenBank/DDBJ whole genome shotgun (WGS) entry which is preliminary data.</text>
</comment>
<dbReference type="PANTHER" id="PTHR41517:SF1">
    <property type="entry name" value="CUPIN"/>
    <property type="match status" value="1"/>
</dbReference>
<dbReference type="EMBL" id="QLMH01000053">
    <property type="protein sequence ID" value="RAK13343.1"/>
    <property type="molecule type" value="Genomic_DNA"/>
</dbReference>
<keyword evidence="1" id="KW-0223">Dioxygenase</keyword>
<evidence type="ECO:0000256" key="1">
    <source>
        <dbReference type="ARBA" id="ARBA00022964"/>
    </source>
</evidence>
<dbReference type="CDD" id="cd02216">
    <property type="entry name" value="cupin_GDO-like_N"/>
    <property type="match status" value="1"/>
</dbReference>